<dbReference type="Pfam" id="PF02775">
    <property type="entry name" value="TPP_enzyme_C"/>
    <property type="match status" value="1"/>
</dbReference>
<keyword evidence="9 12" id="KW-0786">Thiamine pyrophosphate</keyword>
<dbReference type="EMBL" id="KZ821699">
    <property type="protein sequence ID" value="PYH81785.1"/>
    <property type="molecule type" value="Genomic_DNA"/>
</dbReference>
<dbReference type="RefSeq" id="XP_025491985.1">
    <property type="nucleotide sequence ID" value="XM_025633292.1"/>
</dbReference>
<dbReference type="FunFam" id="3.40.50.970:FF:000024">
    <property type="entry name" value="Pyruvate decarboxylase isozyme"/>
    <property type="match status" value="1"/>
</dbReference>
<dbReference type="Gene3D" id="3.40.50.970">
    <property type="match status" value="2"/>
</dbReference>
<dbReference type="EC" id="4.1.1.1" evidence="4"/>
<dbReference type="InterPro" id="IPR011766">
    <property type="entry name" value="TPP_enzyme_TPP-bd"/>
</dbReference>
<dbReference type="InterPro" id="IPR012110">
    <property type="entry name" value="PDC/IPDC-like"/>
</dbReference>
<dbReference type="InterPro" id="IPR012000">
    <property type="entry name" value="Thiamin_PyroP_enz_cen_dom"/>
</dbReference>
<proteinExistence type="inferred from homology"/>
<dbReference type="STRING" id="1448315.A0A319C8P2"/>
<dbReference type="GO" id="GO:0005634">
    <property type="term" value="C:nucleus"/>
    <property type="evidence" value="ECO:0007669"/>
    <property type="project" value="TreeGrafter"/>
</dbReference>
<dbReference type="Gene3D" id="3.40.50.1220">
    <property type="entry name" value="TPP-binding domain"/>
    <property type="match status" value="1"/>
</dbReference>
<evidence type="ECO:0000256" key="10">
    <source>
        <dbReference type="ARBA" id="ARBA00023239"/>
    </source>
</evidence>
<evidence type="ECO:0000256" key="9">
    <source>
        <dbReference type="ARBA" id="ARBA00023052"/>
    </source>
</evidence>
<feature type="domain" description="Thiamine pyrophosphate enzyme central" evidence="13">
    <location>
        <begin position="204"/>
        <end position="311"/>
    </location>
</feature>
<dbReference type="VEuPathDB" id="FungiDB:BO82DRAFT_335176"/>
<dbReference type="PANTHER" id="PTHR43452:SF30">
    <property type="entry name" value="PYRUVATE DECARBOXYLASE ISOZYME 1-RELATED"/>
    <property type="match status" value="1"/>
</dbReference>
<dbReference type="SUPFAM" id="SSF52518">
    <property type="entry name" value="Thiamin diphosphate-binding fold (THDP-binding)"/>
    <property type="match status" value="2"/>
</dbReference>
<evidence type="ECO:0000259" key="13">
    <source>
        <dbReference type="Pfam" id="PF00205"/>
    </source>
</evidence>
<accession>A0A319C8P2</accession>
<reference evidence="16 17" key="1">
    <citation type="submission" date="2016-12" db="EMBL/GenBank/DDBJ databases">
        <title>The genomes of Aspergillus section Nigri reveals drivers in fungal speciation.</title>
        <authorList>
            <consortium name="DOE Joint Genome Institute"/>
            <person name="Vesth T.C."/>
            <person name="Nybo J."/>
            <person name="Theobald S."/>
            <person name="Brandl J."/>
            <person name="Frisvad J.C."/>
            <person name="Nielsen K.F."/>
            <person name="Lyhne E.K."/>
            <person name="Kogle M.E."/>
            <person name="Kuo A."/>
            <person name="Riley R."/>
            <person name="Clum A."/>
            <person name="Nolan M."/>
            <person name="Lipzen A."/>
            <person name="Salamov A."/>
            <person name="Henrissat B."/>
            <person name="Wiebenga A."/>
            <person name="De Vries R.P."/>
            <person name="Grigoriev I.V."/>
            <person name="Mortensen U.H."/>
            <person name="Andersen M.R."/>
            <person name="Baker S.E."/>
        </authorList>
    </citation>
    <scope>NUCLEOTIDE SEQUENCE [LARGE SCALE GENOMIC DNA]</scope>
    <source>
        <strain evidence="16 17">CBS 121591</strain>
    </source>
</reference>
<evidence type="ECO:0000256" key="1">
    <source>
        <dbReference type="ARBA" id="ARBA00001041"/>
    </source>
</evidence>
<comment type="similarity">
    <text evidence="3 12">Belongs to the TPP enzyme family.</text>
</comment>
<dbReference type="InterPro" id="IPR029061">
    <property type="entry name" value="THDP-binding"/>
</dbReference>
<dbReference type="InterPro" id="IPR029035">
    <property type="entry name" value="DHS-like_NAD/FAD-binding_dom"/>
</dbReference>
<evidence type="ECO:0000313" key="17">
    <source>
        <dbReference type="Proteomes" id="UP000248340"/>
    </source>
</evidence>
<dbReference type="PIRSF" id="PIRSF036565">
    <property type="entry name" value="Pyruvt_ip_decrb"/>
    <property type="match status" value="1"/>
</dbReference>
<keyword evidence="10" id="KW-0456">Lyase</keyword>
<dbReference type="FunFam" id="3.40.50.970:FF:000019">
    <property type="entry name" value="Pyruvate decarboxylase isozyme"/>
    <property type="match status" value="1"/>
</dbReference>
<evidence type="ECO:0000256" key="3">
    <source>
        <dbReference type="ARBA" id="ARBA00007812"/>
    </source>
</evidence>
<keyword evidence="7" id="KW-0210">Decarboxylase</keyword>
<feature type="domain" description="Thiamine pyrophosphate enzyme TPP-binding" evidence="14">
    <location>
        <begin position="400"/>
        <end position="534"/>
    </location>
</feature>
<keyword evidence="6 11" id="KW-0479">Metal-binding</keyword>
<dbReference type="CDD" id="cd07038">
    <property type="entry name" value="TPP_PYR_PDC_IPDC_like"/>
    <property type="match status" value="1"/>
</dbReference>
<dbReference type="GO" id="GO:0030976">
    <property type="term" value="F:thiamine pyrophosphate binding"/>
    <property type="evidence" value="ECO:0007669"/>
    <property type="project" value="InterPro"/>
</dbReference>
<protein>
    <recommendedName>
        <fullName evidence="5">Pyruvate decarboxylase</fullName>
        <ecNumber evidence="4">4.1.1.1</ecNumber>
    </recommendedName>
</protein>
<organism evidence="16 17">
    <name type="scientific">Aspergillus uvarum CBS 121591</name>
    <dbReference type="NCBI Taxonomy" id="1448315"/>
    <lineage>
        <taxon>Eukaryota</taxon>
        <taxon>Fungi</taxon>
        <taxon>Dikarya</taxon>
        <taxon>Ascomycota</taxon>
        <taxon>Pezizomycotina</taxon>
        <taxon>Eurotiomycetes</taxon>
        <taxon>Eurotiomycetidae</taxon>
        <taxon>Eurotiales</taxon>
        <taxon>Aspergillaceae</taxon>
        <taxon>Aspergillus</taxon>
        <taxon>Aspergillus subgen. Circumdati</taxon>
    </lineage>
</organism>
<evidence type="ECO:0000256" key="12">
    <source>
        <dbReference type="RuleBase" id="RU362132"/>
    </source>
</evidence>
<gene>
    <name evidence="16" type="ORF">BO82DRAFT_335176</name>
</gene>
<evidence type="ECO:0000256" key="2">
    <source>
        <dbReference type="ARBA" id="ARBA00001964"/>
    </source>
</evidence>
<dbReference type="AlphaFoldDB" id="A0A319C8P2"/>
<name>A0A319C8P2_9EURO</name>
<dbReference type="Pfam" id="PF02776">
    <property type="entry name" value="TPP_enzyme_N"/>
    <property type="match status" value="1"/>
</dbReference>
<dbReference type="GO" id="GO:0000287">
    <property type="term" value="F:magnesium ion binding"/>
    <property type="evidence" value="ECO:0007669"/>
    <property type="project" value="InterPro"/>
</dbReference>
<dbReference type="GO" id="GO:0000949">
    <property type="term" value="P:aromatic amino acid family catabolic process to alcohol via Ehrlich pathway"/>
    <property type="evidence" value="ECO:0007669"/>
    <property type="project" value="TreeGrafter"/>
</dbReference>
<evidence type="ECO:0000256" key="8">
    <source>
        <dbReference type="ARBA" id="ARBA00022842"/>
    </source>
</evidence>
<feature type="binding site" evidence="11">
    <location>
        <position position="479"/>
    </location>
    <ligand>
        <name>Mg(2+)</name>
        <dbReference type="ChEBI" id="CHEBI:18420"/>
    </ligand>
</feature>
<comment type="catalytic activity">
    <reaction evidence="1">
        <text>a 2-oxocarboxylate + H(+) = an aldehyde + CO2</text>
        <dbReference type="Rhea" id="RHEA:11628"/>
        <dbReference type="ChEBI" id="CHEBI:15378"/>
        <dbReference type="ChEBI" id="CHEBI:16526"/>
        <dbReference type="ChEBI" id="CHEBI:17478"/>
        <dbReference type="ChEBI" id="CHEBI:35179"/>
        <dbReference type="EC" id="4.1.1.1"/>
    </reaction>
</comment>
<evidence type="ECO:0000256" key="11">
    <source>
        <dbReference type="PIRSR" id="PIRSR036565-2"/>
    </source>
</evidence>
<dbReference type="GO" id="GO:0004737">
    <property type="term" value="F:pyruvate decarboxylase activity"/>
    <property type="evidence" value="ECO:0007669"/>
    <property type="project" value="UniProtKB-EC"/>
</dbReference>
<dbReference type="Pfam" id="PF00205">
    <property type="entry name" value="TPP_enzyme_M"/>
    <property type="match status" value="1"/>
</dbReference>
<keyword evidence="8 11" id="KW-0460">Magnesium</keyword>
<feature type="binding site" evidence="11">
    <location>
        <position position="452"/>
    </location>
    <ligand>
        <name>Mg(2+)</name>
        <dbReference type="ChEBI" id="CHEBI:18420"/>
    </ligand>
</feature>
<dbReference type="InterPro" id="IPR047213">
    <property type="entry name" value="TPP_PYR_PDC_IPDC-like"/>
</dbReference>
<feature type="domain" description="Thiamine pyrophosphate enzyme N-terminal TPP-binding" evidence="15">
    <location>
        <begin position="8"/>
        <end position="113"/>
    </location>
</feature>
<evidence type="ECO:0000313" key="16">
    <source>
        <dbReference type="EMBL" id="PYH81785.1"/>
    </source>
</evidence>
<evidence type="ECO:0000256" key="4">
    <source>
        <dbReference type="ARBA" id="ARBA00013202"/>
    </source>
</evidence>
<dbReference type="OrthoDB" id="3970464at2759"/>
<dbReference type="GeneID" id="37136033"/>
<keyword evidence="16" id="KW-0670">Pyruvate</keyword>
<dbReference type="Proteomes" id="UP000248340">
    <property type="component" value="Unassembled WGS sequence"/>
</dbReference>
<dbReference type="InterPro" id="IPR047214">
    <property type="entry name" value="TPP_PDC_IPDC"/>
</dbReference>
<dbReference type="GO" id="GO:0005829">
    <property type="term" value="C:cytosol"/>
    <property type="evidence" value="ECO:0007669"/>
    <property type="project" value="TreeGrafter"/>
</dbReference>
<comment type="cofactor">
    <cofactor evidence="2">
        <name>thiamine diphosphate</name>
        <dbReference type="ChEBI" id="CHEBI:58937"/>
    </cofactor>
</comment>
<evidence type="ECO:0000256" key="6">
    <source>
        <dbReference type="ARBA" id="ARBA00022723"/>
    </source>
</evidence>
<comment type="cofactor">
    <cofactor evidence="11">
        <name>Mg(2+)</name>
        <dbReference type="ChEBI" id="CHEBI:18420"/>
    </cofactor>
    <text evidence="11">Binds 1 Mg(2+) per subunit.</text>
</comment>
<evidence type="ECO:0000256" key="7">
    <source>
        <dbReference type="ARBA" id="ARBA00022793"/>
    </source>
</evidence>
<evidence type="ECO:0000256" key="5">
    <source>
        <dbReference type="ARBA" id="ARBA00014422"/>
    </source>
</evidence>
<evidence type="ECO:0000259" key="14">
    <source>
        <dbReference type="Pfam" id="PF02775"/>
    </source>
</evidence>
<dbReference type="SUPFAM" id="SSF52467">
    <property type="entry name" value="DHS-like NAD/FAD-binding domain"/>
    <property type="match status" value="1"/>
</dbReference>
<keyword evidence="17" id="KW-1185">Reference proteome</keyword>
<dbReference type="CDD" id="cd02005">
    <property type="entry name" value="TPP_PDC_IPDC"/>
    <property type="match status" value="1"/>
</dbReference>
<sequence>MPSRSTVSVAQYLFARIKEVGIRSVHGVPGDYNLVALDDVLKAGLRWIGNCNELNAGYAADGYARVHGISALMTVAGVGELSVSNAIAGAYAEFVPIVHIVGQPSLALQKQKKLLHHSLGDGDFESIAHISQQTASKSVKLQCVNQAPGLIDAAITHCWKSSRPVSIVLPTDMVHAPVMAEKLSRPLDMLATPNDFATERRTADAILSALRTARRPILLVGGYNIRFTKKREVQELAEAFGLPVFLSASGRGIIDEEHPCFHGLYLGDCSDPYTTQTVRSSDLIISVGNIHSDLNLASVSWEFDPMKMVEIRDGLVQVQSKAYYGLNSPGLLQTLINHTRESTQPKGRSTPVTVQSSDTARTNHYREKTGVLNHDWLWPTLSDWLQPGDTVIAETGTANFGIWSTRFPRDVTYISQYVWASVGYSLGACQGVAAAIEDSARPGRRTVLFIGDGSFQFTCQELSTIVKHNLTPIIFVICNNGYTVERLIHGWHESYNDVQDWKYLKLLEVFGAERGSYQTYQIRTKEELAALLQNPAFNNGRMLRFVELHMDQNDAPSELKTLTRQIVTRARHPPDSRQGERVGSD</sequence>
<dbReference type="PANTHER" id="PTHR43452">
    <property type="entry name" value="PYRUVATE DECARBOXYLASE"/>
    <property type="match status" value="1"/>
</dbReference>
<evidence type="ECO:0000259" key="15">
    <source>
        <dbReference type="Pfam" id="PF02776"/>
    </source>
</evidence>
<dbReference type="InterPro" id="IPR012001">
    <property type="entry name" value="Thiamin_PyroP_enz_TPP-bd_dom"/>
</dbReference>
<feature type="binding site" evidence="11">
    <location>
        <position position="481"/>
    </location>
    <ligand>
        <name>Mg(2+)</name>
        <dbReference type="ChEBI" id="CHEBI:18420"/>
    </ligand>
</feature>